<organism evidence="2 3">
    <name type="scientific">Luteitalea pratensis</name>
    <dbReference type="NCBI Taxonomy" id="1855912"/>
    <lineage>
        <taxon>Bacteria</taxon>
        <taxon>Pseudomonadati</taxon>
        <taxon>Acidobacteriota</taxon>
        <taxon>Vicinamibacteria</taxon>
        <taxon>Vicinamibacterales</taxon>
        <taxon>Vicinamibacteraceae</taxon>
        <taxon>Luteitalea</taxon>
    </lineage>
</organism>
<keyword evidence="2" id="KW-0282">Flagellum</keyword>
<keyword evidence="3" id="KW-1185">Reference proteome</keyword>
<dbReference type="Gene3D" id="3.30.750.140">
    <property type="match status" value="1"/>
</dbReference>
<evidence type="ECO:0000259" key="1">
    <source>
        <dbReference type="Pfam" id="PF02120"/>
    </source>
</evidence>
<dbReference type="InterPro" id="IPR038610">
    <property type="entry name" value="FliK-like_C_sf"/>
</dbReference>
<dbReference type="EMBL" id="CP015136">
    <property type="protein sequence ID" value="AMY10638.1"/>
    <property type="molecule type" value="Genomic_DNA"/>
</dbReference>
<proteinExistence type="predicted"/>
<evidence type="ECO:0000313" key="2">
    <source>
        <dbReference type="EMBL" id="AMY10638.1"/>
    </source>
</evidence>
<reference evidence="2 3" key="1">
    <citation type="journal article" date="2016" name="Genome Announc.">
        <title>First Complete Genome Sequence of a Subdivision 6 Acidobacterium Strain.</title>
        <authorList>
            <person name="Huang S."/>
            <person name="Vieira S."/>
            <person name="Bunk B."/>
            <person name="Riedel T."/>
            <person name="Sproer C."/>
            <person name="Overmann J."/>
        </authorList>
    </citation>
    <scope>NUCLEOTIDE SEQUENCE [LARGE SCALE GENOMIC DNA]</scope>
    <source>
        <strain evidence="3">DSM 100886 HEG_-6_39</strain>
    </source>
</reference>
<dbReference type="STRING" id="1855912.LuPra_03876"/>
<protein>
    <submittedName>
        <fullName evidence="2">Flagellar hook-length control protein FliK</fullName>
    </submittedName>
</protein>
<dbReference type="KEGG" id="abac:LuPra_03876"/>
<gene>
    <name evidence="2" type="ORF">LuPra_03876</name>
</gene>
<name>A0A143PR78_LUTPR</name>
<evidence type="ECO:0000313" key="3">
    <source>
        <dbReference type="Proteomes" id="UP000076079"/>
    </source>
</evidence>
<dbReference type="InterPro" id="IPR021136">
    <property type="entry name" value="Flagellar_hook_control-like_C"/>
</dbReference>
<reference evidence="3" key="2">
    <citation type="submission" date="2016-04" db="EMBL/GenBank/DDBJ databases">
        <title>First Complete Genome Sequence of a Subdivision 6 Acidobacterium.</title>
        <authorList>
            <person name="Huang S."/>
            <person name="Vieira S."/>
            <person name="Bunk B."/>
            <person name="Riedel T."/>
            <person name="Sproeer C."/>
            <person name="Overmann J."/>
        </authorList>
    </citation>
    <scope>NUCLEOTIDE SEQUENCE [LARGE SCALE GENOMIC DNA]</scope>
    <source>
        <strain evidence="3">DSM 100886 HEG_-6_39</strain>
    </source>
</reference>
<sequence>MQITLLPPLVPSDGVVSVPAAHQAFTPGTRVLATVTSSGLEGGTLLLVGGREVPTSGTLPYRPGTTLRLEVVEGGPQPLLRLVSAEAGLVENADDAEGPVPLPAWPPVSSVTYGLAAAVLAARDGPDVRGAAAAFARWVPALVASGVLPTSQGEALSQALAPVPVHGGDANDSDDRVAAESVARAIAARVSDGGLLLERRLSEFVRHGSHAARTAAANDLRSRLAVAAHLLQQAPPAVDGARQAVADLQEALLAEQARAAAHLARDGVVDVRVPLQVEDREAEMRLRMRIQRDAAGRSDEDDPSPWRQVRLDLDLEGLGRVQVRIGLVDGQVRTEFLVEYPDAADRIEAGLVDLDVALERAGFAEVLSRVVVDPVCVCAPDELPELPSPRSIVDTRA</sequence>
<keyword evidence="2" id="KW-0966">Cell projection</keyword>
<feature type="domain" description="Flagellar hook-length control protein-like C-terminal" evidence="1">
    <location>
        <begin position="307"/>
        <end position="365"/>
    </location>
</feature>
<dbReference type="Pfam" id="PF02120">
    <property type="entry name" value="Flg_hook"/>
    <property type="match status" value="1"/>
</dbReference>
<dbReference type="RefSeq" id="WP_157899410.1">
    <property type="nucleotide sequence ID" value="NZ_CP015136.1"/>
</dbReference>
<keyword evidence="2" id="KW-0969">Cilium</keyword>
<dbReference type="Proteomes" id="UP000076079">
    <property type="component" value="Chromosome"/>
</dbReference>
<dbReference type="AlphaFoldDB" id="A0A143PR78"/>
<accession>A0A143PR78</accession>